<protein>
    <submittedName>
        <fullName evidence="9">Uncharacterized protein</fullName>
    </submittedName>
</protein>
<feature type="compositionally biased region" description="Basic and acidic residues" evidence="8">
    <location>
        <begin position="398"/>
        <end position="410"/>
    </location>
</feature>
<dbReference type="Pfam" id="PF00400">
    <property type="entry name" value="WD40"/>
    <property type="match status" value="1"/>
</dbReference>
<dbReference type="PANTHER" id="PTHR16288:SF0">
    <property type="entry name" value="TRNA (GUANINE-N(7)-)-METHYLTRANSFERASE NON-CATALYTIC SUBUNIT WDR4"/>
    <property type="match status" value="1"/>
</dbReference>
<dbReference type="InterPro" id="IPR036322">
    <property type="entry name" value="WD40_repeat_dom_sf"/>
</dbReference>
<dbReference type="GO" id="GO:0106004">
    <property type="term" value="P:tRNA (guanine-N7)-methylation"/>
    <property type="evidence" value="ECO:0007669"/>
    <property type="project" value="UniProtKB-UniRule"/>
</dbReference>
<organism evidence="9 10">
    <name type="scientific">Sphaeramia orbicularis</name>
    <name type="common">orbiculate cardinalfish</name>
    <dbReference type="NCBI Taxonomy" id="375764"/>
    <lineage>
        <taxon>Eukaryota</taxon>
        <taxon>Metazoa</taxon>
        <taxon>Chordata</taxon>
        <taxon>Craniata</taxon>
        <taxon>Vertebrata</taxon>
        <taxon>Euteleostomi</taxon>
        <taxon>Actinopterygii</taxon>
        <taxon>Neopterygii</taxon>
        <taxon>Teleostei</taxon>
        <taxon>Neoteleostei</taxon>
        <taxon>Acanthomorphata</taxon>
        <taxon>Gobiaria</taxon>
        <taxon>Kurtiformes</taxon>
        <taxon>Apogonoidei</taxon>
        <taxon>Apogonidae</taxon>
        <taxon>Apogoninae</taxon>
        <taxon>Sphaeramia</taxon>
    </lineage>
</organism>
<dbReference type="InParanoid" id="A0A672ZG58"/>
<dbReference type="SMART" id="SM00320">
    <property type="entry name" value="WD40"/>
    <property type="match status" value="3"/>
</dbReference>
<evidence type="ECO:0000256" key="4">
    <source>
        <dbReference type="ARBA" id="ARBA00022737"/>
    </source>
</evidence>
<evidence type="ECO:0000256" key="1">
    <source>
        <dbReference type="ARBA" id="ARBA00004123"/>
    </source>
</evidence>
<reference evidence="9" key="2">
    <citation type="submission" date="2025-08" db="UniProtKB">
        <authorList>
            <consortium name="Ensembl"/>
        </authorList>
    </citation>
    <scope>IDENTIFICATION</scope>
</reference>
<keyword evidence="5 6" id="KW-0539">Nucleus</keyword>
<dbReference type="InterPro" id="IPR028884">
    <property type="entry name" value="Trm82"/>
</dbReference>
<name>A0A672ZG58_9TELE</name>
<comment type="function">
    <text evidence="6">Required for the formation of N(7)-methylguanine at position 46 (m7G46) in tRNA. In the complex, it is required to stabilize and induce conformational changes of the catalytic subunit.</text>
</comment>
<dbReference type="Ensembl" id="ENSSORT00005015954.1">
    <property type="protein sequence ID" value="ENSSORP00005015463.1"/>
    <property type="gene ID" value="ENSSORG00005007844.1"/>
</dbReference>
<evidence type="ECO:0000256" key="2">
    <source>
        <dbReference type="ARBA" id="ARBA00022574"/>
    </source>
</evidence>
<dbReference type="GO" id="GO:0005829">
    <property type="term" value="C:cytosol"/>
    <property type="evidence" value="ECO:0007669"/>
    <property type="project" value="TreeGrafter"/>
</dbReference>
<dbReference type="PROSITE" id="PS50082">
    <property type="entry name" value="WD_REPEATS_2"/>
    <property type="match status" value="1"/>
</dbReference>
<dbReference type="UniPathway" id="UPA00989"/>
<comment type="similarity">
    <text evidence="6">Belongs to the WD repeat TRM82 family.</text>
</comment>
<keyword evidence="10" id="KW-1185">Reference proteome</keyword>
<evidence type="ECO:0000256" key="6">
    <source>
        <dbReference type="HAMAP-Rule" id="MF_03056"/>
    </source>
</evidence>
<keyword evidence="3 6" id="KW-0819">tRNA processing</keyword>
<dbReference type="PANTHER" id="PTHR16288">
    <property type="entry name" value="WD40 REPEAT PROTEIN 4"/>
    <property type="match status" value="1"/>
</dbReference>
<evidence type="ECO:0000256" key="8">
    <source>
        <dbReference type="SAM" id="MobiDB-lite"/>
    </source>
</evidence>
<dbReference type="GO" id="GO:0043527">
    <property type="term" value="C:tRNA methyltransferase complex"/>
    <property type="evidence" value="ECO:0007669"/>
    <property type="project" value="TreeGrafter"/>
</dbReference>
<comment type="pathway">
    <text evidence="6">tRNA modification; N(7)-methylguanine-tRNA biosynthesis.</text>
</comment>
<reference evidence="9" key="1">
    <citation type="submission" date="2019-06" db="EMBL/GenBank/DDBJ databases">
        <authorList>
            <consortium name="Wellcome Sanger Institute Data Sharing"/>
        </authorList>
    </citation>
    <scope>NUCLEOTIDE SEQUENCE [LARGE SCALE GENOMIC DNA]</scope>
</reference>
<evidence type="ECO:0000313" key="10">
    <source>
        <dbReference type="Proteomes" id="UP000472271"/>
    </source>
</evidence>
<dbReference type="SUPFAM" id="SSF50978">
    <property type="entry name" value="WD40 repeat-like"/>
    <property type="match status" value="1"/>
</dbReference>
<evidence type="ECO:0000256" key="5">
    <source>
        <dbReference type="ARBA" id="ARBA00023242"/>
    </source>
</evidence>
<dbReference type="PROSITE" id="PS00678">
    <property type="entry name" value="WD_REPEATS_1"/>
    <property type="match status" value="1"/>
</dbReference>
<proteinExistence type="inferred from homology"/>
<dbReference type="FunCoup" id="A0A672ZG58">
    <property type="interactions" value="948"/>
</dbReference>
<dbReference type="InterPro" id="IPR019775">
    <property type="entry name" value="WD40_repeat_CS"/>
</dbReference>
<dbReference type="PROSITE" id="PS50294">
    <property type="entry name" value="WD_REPEATS_REGION"/>
    <property type="match status" value="1"/>
</dbReference>
<feature type="repeat" description="WD" evidence="7">
    <location>
        <begin position="185"/>
        <end position="227"/>
    </location>
</feature>
<keyword evidence="2 6" id="KW-0853">WD repeat</keyword>
<dbReference type="Gene3D" id="2.130.10.10">
    <property type="entry name" value="YVTN repeat-like/Quinoprotein amine dehydrogenase"/>
    <property type="match status" value="1"/>
</dbReference>
<dbReference type="Proteomes" id="UP000472271">
    <property type="component" value="Chromosome 21"/>
</dbReference>
<dbReference type="GO" id="GO:0005634">
    <property type="term" value="C:nucleus"/>
    <property type="evidence" value="ECO:0007669"/>
    <property type="project" value="UniProtKB-SubCell"/>
</dbReference>
<sequence>MSASVGFCSRWFISTCDRWLVAVDSKQDREPFVFDCSTAEKKPKNPSTDGDEGGAEETRSDRILAFAVSPCGNLVALTDDSKRLILFRCEASSWRCISVRFVVRRCTSLAFSQAEDQLLAADKSGDVYSFSVLNPDQDGELKMGHLSMVLAVTLSLDDRFIITSDRDEKIRVSCLRSPYNIQSFCLGHKQFISALLVPPGHSQRLVSGSGDGTLRLWEFESGRHLQSVDLRDLMDPEKTDNDNEKEKRCGVRGHRCGVRGHCVDHLYSVFTGVLSVLRVSLVQFFSLDQDQLSPHSRLTPPHQPLDVTFDPEGRLWVLMDSDHSPLQIYTHRCGSWQCDTDSPDLTRVSAAFRIHWDKLDASVRTASRFDHLYVVNYDNVSEYMKKKQQRLDQQSQKRNLDQKRRPDAKKMKTPTANS</sequence>
<dbReference type="HAMAP" id="MF_03056">
    <property type="entry name" value="TRM82"/>
    <property type="match status" value="1"/>
</dbReference>
<dbReference type="AlphaFoldDB" id="A0A672ZG58"/>
<reference evidence="9" key="3">
    <citation type="submission" date="2025-09" db="UniProtKB">
        <authorList>
            <consortium name="Ensembl"/>
        </authorList>
    </citation>
    <scope>IDENTIFICATION</scope>
</reference>
<evidence type="ECO:0000313" key="9">
    <source>
        <dbReference type="Ensembl" id="ENSSORP00005015463.1"/>
    </source>
</evidence>
<comment type="subcellular location">
    <subcellularLocation>
        <location evidence="1 6">Nucleus</location>
    </subcellularLocation>
</comment>
<dbReference type="InterPro" id="IPR001680">
    <property type="entry name" value="WD40_rpt"/>
</dbReference>
<feature type="region of interest" description="Disordered" evidence="8">
    <location>
        <begin position="387"/>
        <end position="418"/>
    </location>
</feature>
<keyword evidence="4 6" id="KW-0677">Repeat</keyword>
<dbReference type="InterPro" id="IPR015943">
    <property type="entry name" value="WD40/YVTN_repeat-like_dom_sf"/>
</dbReference>
<evidence type="ECO:0000256" key="7">
    <source>
        <dbReference type="PROSITE-ProRule" id="PRU00221"/>
    </source>
</evidence>
<gene>
    <name evidence="9" type="primary">wdr4</name>
</gene>
<evidence type="ECO:0000256" key="3">
    <source>
        <dbReference type="ARBA" id="ARBA00022694"/>
    </source>
</evidence>
<accession>A0A672ZG58</accession>